<evidence type="ECO:0000259" key="2">
    <source>
        <dbReference type="PROSITE" id="PS50405"/>
    </source>
</evidence>
<gene>
    <name evidence="3" type="ORF">BDY21DRAFT_284060</name>
</gene>
<dbReference type="EMBL" id="MU001677">
    <property type="protein sequence ID" value="KAF2458757.1"/>
    <property type="molecule type" value="Genomic_DNA"/>
</dbReference>
<dbReference type="SUPFAM" id="SSF47616">
    <property type="entry name" value="GST C-terminal domain-like"/>
    <property type="match status" value="1"/>
</dbReference>
<name>A0A6A6P4P1_9PEZI</name>
<dbReference type="InterPro" id="IPR050983">
    <property type="entry name" value="GST_Omega/HSP26"/>
</dbReference>
<organism evidence="3 4">
    <name type="scientific">Lineolata rhizophorae</name>
    <dbReference type="NCBI Taxonomy" id="578093"/>
    <lineage>
        <taxon>Eukaryota</taxon>
        <taxon>Fungi</taxon>
        <taxon>Dikarya</taxon>
        <taxon>Ascomycota</taxon>
        <taxon>Pezizomycotina</taxon>
        <taxon>Dothideomycetes</taxon>
        <taxon>Dothideomycetes incertae sedis</taxon>
        <taxon>Lineolatales</taxon>
        <taxon>Lineolataceae</taxon>
        <taxon>Lineolata</taxon>
    </lineage>
</organism>
<dbReference type="SUPFAM" id="SSF52833">
    <property type="entry name" value="Thioredoxin-like"/>
    <property type="match status" value="1"/>
</dbReference>
<dbReference type="GO" id="GO:0005737">
    <property type="term" value="C:cytoplasm"/>
    <property type="evidence" value="ECO:0007669"/>
    <property type="project" value="TreeGrafter"/>
</dbReference>
<dbReference type="PANTHER" id="PTHR43968:SF8">
    <property type="entry name" value="S-TRANSFERASE, PUTATIVE (AFU_ORTHOLOGUE AFUA_2G00590)-RELATED"/>
    <property type="match status" value="1"/>
</dbReference>
<dbReference type="InterPro" id="IPR010987">
    <property type="entry name" value="Glutathione-S-Trfase_C-like"/>
</dbReference>
<dbReference type="PROSITE" id="PS50405">
    <property type="entry name" value="GST_CTER"/>
    <property type="match status" value="1"/>
</dbReference>
<protein>
    <submittedName>
        <fullName evidence="3">Thioredoxin-like protein</fullName>
    </submittedName>
</protein>
<proteinExistence type="predicted"/>
<evidence type="ECO:0000313" key="4">
    <source>
        <dbReference type="Proteomes" id="UP000799766"/>
    </source>
</evidence>
<keyword evidence="4" id="KW-1185">Reference proteome</keyword>
<dbReference type="InterPro" id="IPR004045">
    <property type="entry name" value="Glutathione_S-Trfase_N"/>
</dbReference>
<evidence type="ECO:0000259" key="1">
    <source>
        <dbReference type="PROSITE" id="PS50404"/>
    </source>
</evidence>
<feature type="domain" description="GST C-terminal" evidence="2">
    <location>
        <begin position="101"/>
        <end position="230"/>
    </location>
</feature>
<reference evidence="3" key="1">
    <citation type="journal article" date="2020" name="Stud. Mycol.">
        <title>101 Dothideomycetes genomes: a test case for predicting lifestyles and emergence of pathogens.</title>
        <authorList>
            <person name="Haridas S."/>
            <person name="Albert R."/>
            <person name="Binder M."/>
            <person name="Bloem J."/>
            <person name="Labutti K."/>
            <person name="Salamov A."/>
            <person name="Andreopoulos B."/>
            <person name="Baker S."/>
            <person name="Barry K."/>
            <person name="Bills G."/>
            <person name="Bluhm B."/>
            <person name="Cannon C."/>
            <person name="Castanera R."/>
            <person name="Culley D."/>
            <person name="Daum C."/>
            <person name="Ezra D."/>
            <person name="Gonzalez J."/>
            <person name="Henrissat B."/>
            <person name="Kuo A."/>
            <person name="Liang C."/>
            <person name="Lipzen A."/>
            <person name="Lutzoni F."/>
            <person name="Magnuson J."/>
            <person name="Mondo S."/>
            <person name="Nolan M."/>
            <person name="Ohm R."/>
            <person name="Pangilinan J."/>
            <person name="Park H.-J."/>
            <person name="Ramirez L."/>
            <person name="Alfaro M."/>
            <person name="Sun H."/>
            <person name="Tritt A."/>
            <person name="Yoshinaga Y."/>
            <person name="Zwiers L.-H."/>
            <person name="Turgeon B."/>
            <person name="Goodwin S."/>
            <person name="Spatafora J."/>
            <person name="Crous P."/>
            <person name="Grigoriev I."/>
        </authorList>
    </citation>
    <scope>NUCLEOTIDE SEQUENCE</scope>
    <source>
        <strain evidence="3">ATCC 16933</strain>
    </source>
</reference>
<dbReference type="Gene3D" id="3.40.30.10">
    <property type="entry name" value="Glutaredoxin"/>
    <property type="match status" value="1"/>
</dbReference>
<dbReference type="InterPro" id="IPR036282">
    <property type="entry name" value="Glutathione-S-Trfase_C_sf"/>
</dbReference>
<dbReference type="InterPro" id="IPR036249">
    <property type="entry name" value="Thioredoxin-like_sf"/>
</dbReference>
<sequence>MASQHKITHYTDPDCPWCHRVDVALKVLGVPHEKVTVDLDKPREPWYYEINPKGTVPSLKYSNDSTVSEPQIIPDSGAITQFLADLFPPRLLPPSDESPSAALVRARMTLLLDAWSKVPSKFFAILLAPTPAEQDEHVKDLIAMLEKDIEPMLGGMAPFFGGSKELTYVEVMCASILARMIFYAEDGTCVPSTLKSGLDSLPKFSKWATAVATDEIVASFFNAGRYKTRMAAFRENLLAKGKP</sequence>
<dbReference type="CDD" id="cd00570">
    <property type="entry name" value="GST_N_family"/>
    <property type="match status" value="1"/>
</dbReference>
<dbReference type="InterPro" id="IPR040079">
    <property type="entry name" value="Glutathione_S-Trfase"/>
</dbReference>
<dbReference type="OrthoDB" id="202840at2759"/>
<feature type="domain" description="GST N-terminal" evidence="1">
    <location>
        <begin position="5"/>
        <end position="91"/>
    </location>
</feature>
<evidence type="ECO:0000313" key="3">
    <source>
        <dbReference type="EMBL" id="KAF2458757.1"/>
    </source>
</evidence>
<accession>A0A6A6P4P1</accession>
<dbReference type="Pfam" id="PF13409">
    <property type="entry name" value="GST_N_2"/>
    <property type="match status" value="1"/>
</dbReference>
<dbReference type="Gene3D" id="1.20.1050.10">
    <property type="match status" value="1"/>
</dbReference>
<dbReference type="SFLD" id="SFLDS00019">
    <property type="entry name" value="Glutathione_Transferase_(cytos"/>
    <property type="match status" value="1"/>
</dbReference>
<dbReference type="PANTHER" id="PTHR43968">
    <property type="match status" value="1"/>
</dbReference>
<dbReference type="AlphaFoldDB" id="A0A6A6P4P1"/>
<dbReference type="PROSITE" id="PS50404">
    <property type="entry name" value="GST_NTER"/>
    <property type="match status" value="1"/>
</dbReference>
<dbReference type="Proteomes" id="UP000799766">
    <property type="component" value="Unassembled WGS sequence"/>
</dbReference>
<dbReference type="SFLD" id="SFLDG00358">
    <property type="entry name" value="Main_(cytGST)"/>
    <property type="match status" value="1"/>
</dbReference>